<dbReference type="SUPFAM" id="SSF56219">
    <property type="entry name" value="DNase I-like"/>
    <property type="match status" value="1"/>
</dbReference>
<feature type="active site" evidence="6">
    <location>
        <position position="109"/>
    </location>
</feature>
<feature type="domain" description="Endonuclease/exonuclease/phosphatase" evidence="9">
    <location>
        <begin position="4"/>
        <end position="246"/>
    </location>
</feature>
<evidence type="ECO:0000256" key="4">
    <source>
        <dbReference type="ARBA" id="ARBA00022801"/>
    </source>
</evidence>
<comment type="cofactor">
    <cofactor evidence="1">
        <name>Mn(2+)</name>
        <dbReference type="ChEBI" id="CHEBI:29035"/>
    </cofactor>
</comment>
<keyword evidence="7" id="KW-0464">Manganese</keyword>
<organism evidence="10">
    <name type="scientific">uncultured delta proteobacterium</name>
    <dbReference type="NCBI Taxonomy" id="34034"/>
    <lineage>
        <taxon>Bacteria</taxon>
        <taxon>Deltaproteobacteria</taxon>
        <taxon>environmental samples</taxon>
    </lineage>
</organism>
<evidence type="ECO:0000259" key="9">
    <source>
        <dbReference type="Pfam" id="PF03372"/>
    </source>
</evidence>
<comment type="similarity">
    <text evidence="2">Belongs to the DNA repair enzymes AP/ExoA family.</text>
</comment>
<feature type="site" description="Important for catalytic activity" evidence="8">
    <location>
        <position position="220"/>
    </location>
</feature>
<dbReference type="InterPro" id="IPR036691">
    <property type="entry name" value="Endo/exonu/phosph_ase_sf"/>
</dbReference>
<evidence type="ECO:0000313" key="10">
    <source>
        <dbReference type="EMBL" id="SBW05490.1"/>
    </source>
</evidence>
<evidence type="ECO:0000256" key="1">
    <source>
        <dbReference type="ARBA" id="ARBA00001936"/>
    </source>
</evidence>
<gene>
    <name evidence="10" type="primary">exoA</name>
    <name evidence="10" type="ORF">KL86DPRO_20496</name>
</gene>
<dbReference type="InterPro" id="IPR020848">
    <property type="entry name" value="AP_endonuclease_F1_CS"/>
</dbReference>
<dbReference type="PROSITE" id="PS51435">
    <property type="entry name" value="AP_NUCLEASE_F1_4"/>
    <property type="match status" value="1"/>
</dbReference>
<feature type="site" description="Interaction with DNA substrate" evidence="8">
    <location>
        <position position="246"/>
    </location>
</feature>
<feature type="active site" description="Proton donor/acceptor" evidence="6">
    <location>
        <position position="148"/>
    </location>
</feature>
<reference evidence="10" key="1">
    <citation type="submission" date="2016-04" db="EMBL/GenBank/DDBJ databases">
        <authorList>
            <person name="Evans L.H."/>
            <person name="Alamgir A."/>
            <person name="Owens N."/>
            <person name="Weber N.D."/>
            <person name="Virtaneva K."/>
            <person name="Barbian K."/>
            <person name="Babar A."/>
            <person name="Rosenke K."/>
        </authorList>
    </citation>
    <scope>NUCLEOTIDE SEQUENCE</scope>
    <source>
        <strain evidence="10">86</strain>
    </source>
</reference>
<dbReference type="GO" id="GO:0006284">
    <property type="term" value="P:base-excision repair"/>
    <property type="evidence" value="ECO:0007669"/>
    <property type="project" value="TreeGrafter"/>
</dbReference>
<feature type="binding site" evidence="7">
    <location>
        <position position="148"/>
    </location>
    <ligand>
        <name>Mg(2+)</name>
        <dbReference type="ChEBI" id="CHEBI:18420"/>
        <label>1</label>
    </ligand>
</feature>
<dbReference type="EC" id="3.1.11.2" evidence="10"/>
<evidence type="ECO:0000256" key="5">
    <source>
        <dbReference type="ARBA" id="ARBA00022842"/>
    </source>
</evidence>
<evidence type="ECO:0000256" key="6">
    <source>
        <dbReference type="PIRSR" id="PIRSR604808-1"/>
    </source>
</evidence>
<dbReference type="Pfam" id="PF03372">
    <property type="entry name" value="Exo_endo_phos"/>
    <property type="match status" value="1"/>
</dbReference>
<feature type="site" description="Transition state stabilizer" evidence="8">
    <location>
        <position position="150"/>
    </location>
</feature>
<dbReference type="PROSITE" id="PS00726">
    <property type="entry name" value="AP_NUCLEASE_F1_1"/>
    <property type="match status" value="1"/>
</dbReference>
<sequence>MKLLSWNVNGFRAVTGKPGWNSFCACDADIIGLQETKAHETQIADDLRAREGMHAAWLSSTVKKGYSGVAVFSRPKPLAVTLDLPDPAWQGEGRLIHMEFDAFHYCNVYFPNGQSGEERLAYKLGYYDAFLDYAQTLRKTKPVVVCGDFNTAHRPIDLARPKANEETSGFLPIERAWLDTFVAHGYVDTFRHVHGDVPDHYSWWSYRFKAREKNVGWRIDYFFVSEELRGAVKNAWIETDIMGSDHCPVGLELAL</sequence>
<keyword evidence="4 10" id="KW-0378">Hydrolase</keyword>
<dbReference type="NCBIfam" id="TIGR00633">
    <property type="entry name" value="xth"/>
    <property type="match status" value="1"/>
</dbReference>
<dbReference type="NCBIfam" id="TIGR00195">
    <property type="entry name" value="exoDNase_III"/>
    <property type="match status" value="1"/>
</dbReference>
<feature type="binding site" evidence="7">
    <location>
        <position position="246"/>
    </location>
    <ligand>
        <name>Mg(2+)</name>
        <dbReference type="ChEBI" id="CHEBI:18420"/>
        <label>1</label>
    </ligand>
</feature>
<feature type="binding site" evidence="7">
    <location>
        <position position="7"/>
    </location>
    <ligand>
        <name>Mg(2+)</name>
        <dbReference type="ChEBI" id="CHEBI:18420"/>
        <label>1</label>
    </ligand>
</feature>
<dbReference type="InterPro" id="IPR005135">
    <property type="entry name" value="Endo/exonuclease/phosphatase"/>
</dbReference>
<dbReference type="PROSITE" id="PS00727">
    <property type="entry name" value="AP_NUCLEASE_F1_2"/>
    <property type="match status" value="1"/>
</dbReference>
<evidence type="ECO:0000256" key="7">
    <source>
        <dbReference type="PIRSR" id="PIRSR604808-2"/>
    </source>
</evidence>
<dbReference type="AlphaFoldDB" id="A0A212K165"/>
<dbReference type="GO" id="GO:0046872">
    <property type="term" value="F:metal ion binding"/>
    <property type="evidence" value="ECO:0007669"/>
    <property type="project" value="UniProtKB-KW"/>
</dbReference>
<feature type="active site" description="Proton acceptor" evidence="6">
    <location>
        <position position="246"/>
    </location>
</feature>
<dbReference type="GO" id="GO:0008081">
    <property type="term" value="F:phosphoric diester hydrolase activity"/>
    <property type="evidence" value="ECO:0007669"/>
    <property type="project" value="TreeGrafter"/>
</dbReference>
<dbReference type="GO" id="GO:0008311">
    <property type="term" value="F:double-stranded DNA 3'-5' DNA exonuclease activity"/>
    <property type="evidence" value="ECO:0007669"/>
    <property type="project" value="UniProtKB-EC"/>
</dbReference>
<proteinExistence type="inferred from homology"/>
<dbReference type="InterPro" id="IPR020847">
    <property type="entry name" value="AP_endonuclease_F1_BS"/>
</dbReference>
<evidence type="ECO:0000256" key="8">
    <source>
        <dbReference type="PIRSR" id="PIRSR604808-3"/>
    </source>
</evidence>
<feature type="binding site" evidence="7">
    <location>
        <position position="245"/>
    </location>
    <ligand>
        <name>Mg(2+)</name>
        <dbReference type="ChEBI" id="CHEBI:18420"/>
        <label>1</label>
    </ligand>
</feature>
<dbReference type="Gene3D" id="3.60.10.10">
    <property type="entry name" value="Endonuclease/exonuclease/phosphatase"/>
    <property type="match status" value="1"/>
</dbReference>
<name>A0A212K165_9DELT</name>
<comment type="cofactor">
    <cofactor evidence="7">
        <name>Mg(2+)</name>
        <dbReference type="ChEBI" id="CHEBI:18420"/>
    </cofactor>
    <cofactor evidence="7">
        <name>Mn(2+)</name>
        <dbReference type="ChEBI" id="CHEBI:29035"/>
    </cofactor>
    <text evidence="7">Probably binds two magnesium or manganese ions per subunit.</text>
</comment>
<dbReference type="PANTHER" id="PTHR22748:SF6">
    <property type="entry name" value="DNA-(APURINIC OR APYRIMIDINIC SITE) ENDONUCLEASE"/>
    <property type="match status" value="1"/>
</dbReference>
<evidence type="ECO:0000256" key="3">
    <source>
        <dbReference type="ARBA" id="ARBA00022723"/>
    </source>
</evidence>
<dbReference type="InterPro" id="IPR004808">
    <property type="entry name" value="AP_endonuc_1"/>
</dbReference>
<dbReference type="EMBL" id="FLUQ01000002">
    <property type="protein sequence ID" value="SBW05490.1"/>
    <property type="molecule type" value="Genomic_DNA"/>
</dbReference>
<dbReference type="GO" id="GO:0003906">
    <property type="term" value="F:DNA-(apurinic or apyrimidinic site) endonuclease activity"/>
    <property type="evidence" value="ECO:0007669"/>
    <property type="project" value="TreeGrafter"/>
</dbReference>
<keyword evidence="5 7" id="KW-0460">Magnesium</keyword>
<keyword evidence="3 7" id="KW-0479">Metal-binding</keyword>
<protein>
    <submittedName>
        <fullName evidence="10">Exodeoxyribonuclease</fullName>
        <ecNumber evidence="10">3.1.11.2</ecNumber>
    </submittedName>
</protein>
<dbReference type="PANTHER" id="PTHR22748">
    <property type="entry name" value="AP ENDONUCLEASE"/>
    <property type="match status" value="1"/>
</dbReference>
<accession>A0A212K165</accession>
<feature type="binding site" evidence="7">
    <location>
        <position position="150"/>
    </location>
    <ligand>
        <name>Mg(2+)</name>
        <dbReference type="ChEBI" id="CHEBI:18420"/>
        <label>1</label>
    </ligand>
</feature>
<dbReference type="GO" id="GO:0003677">
    <property type="term" value="F:DNA binding"/>
    <property type="evidence" value="ECO:0007669"/>
    <property type="project" value="InterPro"/>
</dbReference>
<feature type="binding site" evidence="7">
    <location>
        <position position="35"/>
    </location>
    <ligand>
        <name>Mg(2+)</name>
        <dbReference type="ChEBI" id="CHEBI:18420"/>
        <label>1</label>
    </ligand>
</feature>
<evidence type="ECO:0000256" key="2">
    <source>
        <dbReference type="ARBA" id="ARBA00007092"/>
    </source>
</evidence>